<feature type="domain" description="Sulfatase N-terminal" evidence="8">
    <location>
        <begin position="25"/>
        <end position="382"/>
    </location>
</feature>
<evidence type="ECO:0000256" key="6">
    <source>
        <dbReference type="ARBA" id="ARBA00022837"/>
    </source>
</evidence>
<dbReference type="SUPFAM" id="SSF53649">
    <property type="entry name" value="Alkaline phosphatase-like"/>
    <property type="match status" value="1"/>
</dbReference>
<dbReference type="EMBL" id="CP014224">
    <property type="protein sequence ID" value="ANW96697.1"/>
    <property type="molecule type" value="Genomic_DNA"/>
</dbReference>
<dbReference type="STRING" id="1790137.AXE80_10620"/>
<dbReference type="PROSITE" id="PS00523">
    <property type="entry name" value="SULFATASE_1"/>
    <property type="match status" value="1"/>
</dbReference>
<dbReference type="AlphaFoldDB" id="A0A1B1Y7G9"/>
<evidence type="ECO:0000256" key="4">
    <source>
        <dbReference type="ARBA" id="ARBA00022729"/>
    </source>
</evidence>
<evidence type="ECO:0000313" key="9">
    <source>
        <dbReference type="EMBL" id="ANW96697.1"/>
    </source>
</evidence>
<keyword evidence="5" id="KW-0378">Hydrolase</keyword>
<dbReference type="Pfam" id="PF00884">
    <property type="entry name" value="Sulfatase"/>
    <property type="match status" value="1"/>
</dbReference>
<keyword evidence="4 7" id="KW-0732">Signal</keyword>
<comment type="similarity">
    <text evidence="2">Belongs to the sulfatase family.</text>
</comment>
<organism evidence="9 10">
    <name type="scientific">Wenyingzhuangia fucanilytica</name>
    <dbReference type="NCBI Taxonomy" id="1790137"/>
    <lineage>
        <taxon>Bacteria</taxon>
        <taxon>Pseudomonadati</taxon>
        <taxon>Bacteroidota</taxon>
        <taxon>Flavobacteriia</taxon>
        <taxon>Flavobacteriales</taxon>
        <taxon>Flavobacteriaceae</taxon>
        <taxon>Wenyingzhuangia</taxon>
    </lineage>
</organism>
<feature type="chain" id="PRO_5008532573" evidence="7">
    <location>
        <begin position="22"/>
        <end position="475"/>
    </location>
</feature>
<proteinExistence type="inferred from homology"/>
<name>A0A1B1Y7G9_9FLAO</name>
<evidence type="ECO:0000256" key="7">
    <source>
        <dbReference type="SAM" id="SignalP"/>
    </source>
</evidence>
<dbReference type="CDD" id="cd16030">
    <property type="entry name" value="iduronate-2-sulfatase"/>
    <property type="match status" value="1"/>
</dbReference>
<dbReference type="KEGG" id="wfu:AXE80_10620"/>
<dbReference type="PANTHER" id="PTHR45953">
    <property type="entry name" value="IDURONATE 2-SULFATASE"/>
    <property type="match status" value="1"/>
</dbReference>
<evidence type="ECO:0000256" key="2">
    <source>
        <dbReference type="ARBA" id="ARBA00008779"/>
    </source>
</evidence>
<dbReference type="InterPro" id="IPR035874">
    <property type="entry name" value="IDS"/>
</dbReference>
<keyword evidence="6" id="KW-0106">Calcium</keyword>
<evidence type="ECO:0000256" key="1">
    <source>
        <dbReference type="ARBA" id="ARBA00001913"/>
    </source>
</evidence>
<feature type="signal peptide" evidence="7">
    <location>
        <begin position="1"/>
        <end position="21"/>
    </location>
</feature>
<dbReference type="PANTHER" id="PTHR45953:SF1">
    <property type="entry name" value="IDURONATE 2-SULFATASE"/>
    <property type="match status" value="1"/>
</dbReference>
<dbReference type="GO" id="GO:0005737">
    <property type="term" value="C:cytoplasm"/>
    <property type="evidence" value="ECO:0007669"/>
    <property type="project" value="TreeGrafter"/>
</dbReference>
<protein>
    <submittedName>
        <fullName evidence="9">Iduronate-2-sulfatase</fullName>
    </submittedName>
</protein>
<accession>A0A1B1Y7G9</accession>
<dbReference type="InterPro" id="IPR024607">
    <property type="entry name" value="Sulfatase_CS"/>
</dbReference>
<dbReference type="InterPro" id="IPR017850">
    <property type="entry name" value="Alkaline_phosphatase_core_sf"/>
</dbReference>
<dbReference type="GO" id="GO:0004423">
    <property type="term" value="F:iduronate-2-sulfatase activity"/>
    <property type="evidence" value="ECO:0007669"/>
    <property type="project" value="InterPro"/>
</dbReference>
<reference evidence="9 10" key="1">
    <citation type="submission" date="2016-02" db="EMBL/GenBank/DDBJ databases">
        <authorList>
            <person name="Wen L."/>
            <person name="He K."/>
            <person name="Yang H."/>
        </authorList>
    </citation>
    <scope>NUCLEOTIDE SEQUENCE [LARGE SCALE GENOMIC DNA]</scope>
    <source>
        <strain evidence="9 10">CZ1127</strain>
    </source>
</reference>
<evidence type="ECO:0000256" key="3">
    <source>
        <dbReference type="ARBA" id="ARBA00022723"/>
    </source>
</evidence>
<dbReference type="OrthoDB" id="9763552at2"/>
<keyword evidence="3" id="KW-0479">Metal-binding</keyword>
<evidence type="ECO:0000313" key="10">
    <source>
        <dbReference type="Proteomes" id="UP000092967"/>
    </source>
</evidence>
<comment type="cofactor">
    <cofactor evidence="1">
        <name>Ca(2+)</name>
        <dbReference type="ChEBI" id="CHEBI:29108"/>
    </cofactor>
</comment>
<dbReference type="GO" id="GO:0046872">
    <property type="term" value="F:metal ion binding"/>
    <property type="evidence" value="ECO:0007669"/>
    <property type="project" value="UniProtKB-KW"/>
</dbReference>
<evidence type="ECO:0000259" key="8">
    <source>
        <dbReference type="Pfam" id="PF00884"/>
    </source>
</evidence>
<dbReference type="InterPro" id="IPR000917">
    <property type="entry name" value="Sulfatase_N"/>
</dbReference>
<dbReference type="Gene3D" id="3.40.720.10">
    <property type="entry name" value="Alkaline Phosphatase, subunit A"/>
    <property type="match status" value="1"/>
</dbReference>
<gene>
    <name evidence="9" type="ORF">AXE80_10620</name>
</gene>
<keyword evidence="10" id="KW-1185">Reference proteome</keyword>
<evidence type="ECO:0000256" key="5">
    <source>
        <dbReference type="ARBA" id="ARBA00022801"/>
    </source>
</evidence>
<dbReference type="Proteomes" id="UP000092967">
    <property type="component" value="Chromosome"/>
</dbReference>
<sequence>MCKLKKTLFFLLSLVFVQFYAQQNKNVLLLCIDDLRPELKSFGADYIISPNIDALAKRGVTFYNHYVNAPSCGPSRYTLLTGTYGSAGNDALFKRAEKIKRNNTVNPSMPEWYRANGYTTISLGKVSHHPGGLGGEDWNDPNKIEMPNAWDKSMMPVKEWEHPRGTMHGLAHGEIRSKVKKTTDVYQSAKGEDTIYPDGNITEKAIQELEGLKNAKNPFFFAVGLIKPHLPFGAPKKYYDMYDGIQIPEIPSPNKPKNPTTWHKSGEFFQYNTWGKDPRIDKEFAQEVRKHYAACVTYVDAQVGKILNTLEQTGLSKNTIVVLWGDHGWSLGDHNIWGKHSLYEEALKSPFIIVDPGMDNKGKITKAIVETVDVFPTLCELSNLSTPCFAHGVSLQNILKNPLDKGHVAYAYKTHQKTIRTNQYRLVLHKDGGQELYNHEVDPFETRNIASENSALVRELTEMLRQKELKQNHTK</sequence>